<evidence type="ECO:0000256" key="1">
    <source>
        <dbReference type="SAM" id="Phobius"/>
    </source>
</evidence>
<sequence length="326" mass="37133">MSTYRFLVLVIGPVVLIAGSYWVTFEFPHDAREVMAATAIDPAQPQFDLGQGDQSAADHPALVEDCNKAAAALILRLGEQYRVAVESPFVIAGDMPEADLRRHYETTITPIVHALQSSYFETSPNQPITIVMLSTVRNYRRAARELDNYDATHYHGYFRRDQRRIMLDLSSGNGTLAHELTHALFGFDFPTGPEWFDEGLASLHEQGEFSEDGRTLLGHHNWRLNSLKQALLSGQLKSIEELIHARTFRQEGEGLQYAHVRYLCLYLQRRGLLKEYYRQFRTAVGNDPNGQATLQNVLGVESMDEIDADFRIWLRNEFHSISRFAN</sequence>
<evidence type="ECO:0000313" key="3">
    <source>
        <dbReference type="Proteomes" id="UP000319383"/>
    </source>
</evidence>
<keyword evidence="1" id="KW-0812">Transmembrane</keyword>
<evidence type="ECO:0008006" key="4">
    <source>
        <dbReference type="Google" id="ProtNLM"/>
    </source>
</evidence>
<keyword evidence="1" id="KW-0472">Membrane</keyword>
<gene>
    <name evidence="2" type="ORF">Mal52_40390</name>
</gene>
<dbReference type="AlphaFoldDB" id="A0A517ZSZ3"/>
<dbReference type="KEGG" id="sdyn:Mal52_40390"/>
<protein>
    <recommendedName>
        <fullName evidence="4">DUF1570 domain-containing protein</fullName>
    </recommendedName>
</protein>
<keyword evidence="3" id="KW-1185">Reference proteome</keyword>
<dbReference type="Proteomes" id="UP000319383">
    <property type="component" value="Chromosome"/>
</dbReference>
<evidence type="ECO:0000313" key="2">
    <source>
        <dbReference type="EMBL" id="QDU45545.1"/>
    </source>
</evidence>
<name>A0A517ZSZ3_9PLAN</name>
<dbReference type="EMBL" id="CP036276">
    <property type="protein sequence ID" value="QDU45545.1"/>
    <property type="molecule type" value="Genomic_DNA"/>
</dbReference>
<organism evidence="2 3">
    <name type="scientific">Symmachiella dynata</name>
    <dbReference type="NCBI Taxonomy" id="2527995"/>
    <lineage>
        <taxon>Bacteria</taxon>
        <taxon>Pseudomonadati</taxon>
        <taxon>Planctomycetota</taxon>
        <taxon>Planctomycetia</taxon>
        <taxon>Planctomycetales</taxon>
        <taxon>Planctomycetaceae</taxon>
        <taxon>Symmachiella</taxon>
    </lineage>
</organism>
<dbReference type="RefSeq" id="WP_145378012.1">
    <property type="nucleotide sequence ID" value="NZ_CP036276.1"/>
</dbReference>
<keyword evidence="1" id="KW-1133">Transmembrane helix</keyword>
<accession>A0A517ZSZ3</accession>
<feature type="transmembrane region" description="Helical" evidence="1">
    <location>
        <begin position="6"/>
        <end position="25"/>
    </location>
</feature>
<proteinExistence type="predicted"/>
<reference evidence="2 3" key="1">
    <citation type="submission" date="2019-02" db="EMBL/GenBank/DDBJ databases">
        <title>Deep-cultivation of Planctomycetes and their phenomic and genomic characterization uncovers novel biology.</title>
        <authorList>
            <person name="Wiegand S."/>
            <person name="Jogler M."/>
            <person name="Boedeker C."/>
            <person name="Pinto D."/>
            <person name="Vollmers J."/>
            <person name="Rivas-Marin E."/>
            <person name="Kohn T."/>
            <person name="Peeters S.H."/>
            <person name="Heuer A."/>
            <person name="Rast P."/>
            <person name="Oberbeckmann S."/>
            <person name="Bunk B."/>
            <person name="Jeske O."/>
            <person name="Meyerdierks A."/>
            <person name="Storesund J.E."/>
            <person name="Kallscheuer N."/>
            <person name="Luecker S."/>
            <person name="Lage O.M."/>
            <person name="Pohl T."/>
            <person name="Merkel B.J."/>
            <person name="Hornburger P."/>
            <person name="Mueller R.-W."/>
            <person name="Bruemmer F."/>
            <person name="Labrenz M."/>
            <person name="Spormann A.M."/>
            <person name="Op den Camp H."/>
            <person name="Overmann J."/>
            <person name="Amann R."/>
            <person name="Jetten M.S.M."/>
            <person name="Mascher T."/>
            <person name="Medema M.H."/>
            <person name="Devos D.P."/>
            <person name="Kaster A.-K."/>
            <person name="Ovreas L."/>
            <person name="Rohde M."/>
            <person name="Galperin M.Y."/>
            <person name="Jogler C."/>
        </authorList>
    </citation>
    <scope>NUCLEOTIDE SEQUENCE [LARGE SCALE GENOMIC DNA]</scope>
    <source>
        <strain evidence="2 3">Mal52</strain>
    </source>
</reference>